<dbReference type="InterPro" id="IPR036444">
    <property type="entry name" value="PLipase_A2_dom_sf"/>
</dbReference>
<dbReference type="AlphaFoldDB" id="A0A2B4SAR9"/>
<dbReference type="GO" id="GO:0006644">
    <property type="term" value="P:phospholipid metabolic process"/>
    <property type="evidence" value="ECO:0007669"/>
    <property type="project" value="InterPro"/>
</dbReference>
<dbReference type="OrthoDB" id="3935740at2759"/>
<reference evidence="3" key="1">
    <citation type="journal article" date="2017" name="bioRxiv">
        <title>Comparative analysis of the genomes of Stylophora pistillata and Acropora digitifera provides evidence for extensive differences between species of corals.</title>
        <authorList>
            <person name="Voolstra C.R."/>
            <person name="Li Y."/>
            <person name="Liew Y.J."/>
            <person name="Baumgarten S."/>
            <person name="Zoccola D."/>
            <person name="Flot J.-F."/>
            <person name="Tambutte S."/>
            <person name="Allemand D."/>
            <person name="Aranda M."/>
        </authorList>
    </citation>
    <scope>NUCLEOTIDE SEQUENCE [LARGE SCALE GENOMIC DNA]</scope>
</reference>
<name>A0A2B4SAR9_STYPI</name>
<protein>
    <recommendedName>
        <fullName evidence="4">Group XIIA secretory phospholipase A2</fullName>
    </recommendedName>
</protein>
<proteinExistence type="predicted"/>
<dbReference type="GO" id="GO:0005509">
    <property type="term" value="F:calcium ion binding"/>
    <property type="evidence" value="ECO:0007669"/>
    <property type="project" value="InterPro"/>
</dbReference>
<dbReference type="Pfam" id="PF06951">
    <property type="entry name" value="PLA2G12"/>
    <property type="match status" value="1"/>
</dbReference>
<feature type="region of interest" description="Disordered" evidence="1">
    <location>
        <begin position="134"/>
        <end position="172"/>
    </location>
</feature>
<evidence type="ECO:0000313" key="2">
    <source>
        <dbReference type="EMBL" id="PFX26466.1"/>
    </source>
</evidence>
<dbReference type="GO" id="GO:0004623">
    <property type="term" value="F:phospholipase A2 activity"/>
    <property type="evidence" value="ECO:0007669"/>
    <property type="project" value="InterPro"/>
</dbReference>
<accession>A0A2B4SAR9</accession>
<dbReference type="GO" id="GO:0005576">
    <property type="term" value="C:extracellular region"/>
    <property type="evidence" value="ECO:0007669"/>
    <property type="project" value="InterPro"/>
</dbReference>
<evidence type="ECO:0000313" key="3">
    <source>
        <dbReference type="Proteomes" id="UP000225706"/>
    </source>
</evidence>
<dbReference type="GO" id="GO:0050482">
    <property type="term" value="P:arachidonate secretion"/>
    <property type="evidence" value="ECO:0007669"/>
    <property type="project" value="InterPro"/>
</dbReference>
<dbReference type="InterPro" id="IPR010711">
    <property type="entry name" value="PLA2G12"/>
</dbReference>
<dbReference type="EMBL" id="LSMT01000125">
    <property type="protein sequence ID" value="PFX26466.1"/>
    <property type="molecule type" value="Genomic_DNA"/>
</dbReference>
<dbReference type="SUPFAM" id="SSF48619">
    <property type="entry name" value="Phospholipase A2, PLA2"/>
    <property type="match status" value="1"/>
</dbReference>
<evidence type="ECO:0008006" key="4">
    <source>
        <dbReference type="Google" id="ProtNLM"/>
    </source>
</evidence>
<dbReference type="Gene3D" id="1.20.90.10">
    <property type="entry name" value="Phospholipase A2 domain"/>
    <property type="match status" value="1"/>
</dbReference>
<evidence type="ECO:0000256" key="1">
    <source>
        <dbReference type="SAM" id="MobiDB-lite"/>
    </source>
</evidence>
<organism evidence="2 3">
    <name type="scientific">Stylophora pistillata</name>
    <name type="common">Smooth cauliflower coral</name>
    <dbReference type="NCBI Taxonomy" id="50429"/>
    <lineage>
        <taxon>Eukaryota</taxon>
        <taxon>Metazoa</taxon>
        <taxon>Cnidaria</taxon>
        <taxon>Anthozoa</taxon>
        <taxon>Hexacorallia</taxon>
        <taxon>Scleractinia</taxon>
        <taxon>Astrocoeniina</taxon>
        <taxon>Pocilloporidae</taxon>
        <taxon>Stylophora</taxon>
    </lineage>
</organism>
<comment type="caution">
    <text evidence="2">The sequence shown here is derived from an EMBL/GenBank/DDBJ whole genome shotgun (WGS) entry which is preliminary data.</text>
</comment>
<keyword evidence="3" id="KW-1185">Reference proteome</keyword>
<gene>
    <name evidence="2" type="ORF">AWC38_SpisGene8838</name>
</gene>
<dbReference type="Proteomes" id="UP000225706">
    <property type="component" value="Unassembled WGS sequence"/>
</dbReference>
<dbReference type="GO" id="GO:0016042">
    <property type="term" value="P:lipid catabolic process"/>
    <property type="evidence" value="ECO:0007669"/>
    <property type="project" value="InterPro"/>
</dbReference>
<sequence>LDTSNFAGFTKCCDLHDICYDTCNNDRTQCDDDFKSCLDNECLLTEIVEASDAGSLGDLATVLAQLAGGDNCVFRCPKVTAQHLEYEAHADKAYEGKKIPEFLKLVMAAAPSFPTYKWRETDDKTKRLYTELLAEKLSSPRKSGSTNLGRKPSNGKDTKSRLTSSPKHDIPK</sequence>
<feature type="compositionally biased region" description="Basic and acidic residues" evidence="1">
    <location>
        <begin position="154"/>
        <end position="172"/>
    </location>
</feature>
<feature type="non-terminal residue" evidence="2">
    <location>
        <position position="1"/>
    </location>
</feature>